<evidence type="ECO:0000256" key="1">
    <source>
        <dbReference type="SAM" id="MobiDB-lite"/>
    </source>
</evidence>
<feature type="region of interest" description="Disordered" evidence="1">
    <location>
        <begin position="134"/>
        <end position="201"/>
    </location>
</feature>
<reference evidence="3" key="2">
    <citation type="submission" date="2025-08" db="UniProtKB">
        <authorList>
            <consortium name="Ensembl"/>
        </authorList>
    </citation>
    <scope>IDENTIFICATION</scope>
</reference>
<name>A0A7N6BX66_ANATE</name>
<dbReference type="Pfam" id="PF14977">
    <property type="entry name" value="FAM194"/>
    <property type="match status" value="1"/>
</dbReference>
<sequence length="928" mass="103791">MTSHGALGEFKTGPLYFFDQPTGRRRIKGTRSNILHFSVPEEGAQLEDTSNQDNDKDDELTERLTGETNGDGTPDTSPDIKDHSPTDAYKRAAPQLLNELAGLLSQNKWIVERYIPHGIVNILNYSWQDLTAGAKHSKGPDQTYKDQSRGSAQLDDTNPQLSAIDKKETERTNPCVVGNSERKPQVSSNARMKKRKQNSKIAAQNSTMVSFSILSNNCRSSGWIIEPKQPSCDEPQQISLCQWVVERLHAARNPEKVQKAEKNQDKPLLLRHYGGAKPKDRRAKRKTQPSTLVNGIPQIPEVMQQNAAQQKLHYRINDGSSFIYYPSGCMAVCQSHSGLPCEGFYTNVFSDSQCPAFLATITASGHGTVTHPLSSTIAAVWDQDGGFMCDHSGNITKQWRWKTDHTLRGKIVIQLSDLISVRLFNGTSAMLSFRCNNESVQLPLSALSNVKQSQEMACLQTDAKFTSDAAQNLLLARKTESPAVSLESKRNLTLTPVLQMVREVEGLQEPSAQWRRGGHADRELRRLQQRVRKILDDWLAYYRAAIGIKCPDTQRMPDVPLRTRPSREVQSAALPSLNPSERTDAKPVQPEQGRMELQKLHRHLSRAPAEHHRPPDSSMKLPRTPKKGAKEEPCVTHIGPLQIHGNIQLESVIIPKSLDSQPPTVSHCRAPLSFIPSVPLTVCPVLLRAALLGEGGRRRCCCSATQMPVVTDLEYDAFVMGQPPHSQQILVVCVTALHQPVHTQPVPDQNTLEQLYRRRNKHRTMPCTQCQMDSFRLVRYEISTVEHGCGVDNVLLQQRHNADPGMVLMYFRGKLLFVGFIVSDHSRSVMDLQKQISRARRDYRLGLSLPPDHKFSDTVNTPACTDAHNSQDATLARSDDAMLLATVEKEKARVRKNSKVPKATPKRQRSFCITPKKTPAFPHVPVIT</sequence>
<evidence type="ECO:0000313" key="3">
    <source>
        <dbReference type="Ensembl" id="ENSATEP00000070209.2"/>
    </source>
</evidence>
<gene>
    <name evidence="3" type="primary">TRIM33</name>
</gene>
<evidence type="ECO:0000313" key="4">
    <source>
        <dbReference type="Proteomes" id="UP000265040"/>
    </source>
</evidence>
<dbReference type="AlphaFoldDB" id="A0A7N6BX66"/>
<feature type="region of interest" description="Disordered" evidence="1">
    <location>
        <begin position="254"/>
        <end position="289"/>
    </location>
</feature>
<feature type="region of interest" description="Disordered" evidence="1">
    <location>
        <begin position="604"/>
        <end position="631"/>
    </location>
</feature>
<accession>A0A7N6BX66</accession>
<reference evidence="3" key="1">
    <citation type="submission" date="2021-04" db="EMBL/GenBank/DDBJ databases">
        <authorList>
            <consortium name="Wellcome Sanger Institute Data Sharing"/>
        </authorList>
    </citation>
    <scope>NUCLEOTIDE SEQUENCE [LARGE SCALE GENOMIC DNA]</scope>
</reference>
<feature type="compositionally biased region" description="Basic and acidic residues" evidence="1">
    <location>
        <begin position="254"/>
        <end position="265"/>
    </location>
</feature>
<keyword evidence="4" id="KW-1185">Reference proteome</keyword>
<protein>
    <recommendedName>
        <fullName evidence="2">FAM194 C-terminal domain-containing protein</fullName>
    </recommendedName>
</protein>
<dbReference type="Ensembl" id="ENSATET00000063109.2">
    <property type="protein sequence ID" value="ENSATEP00000070209.2"/>
    <property type="gene ID" value="ENSATEG00000029319.2"/>
</dbReference>
<dbReference type="PANTHER" id="PTHR23093">
    <property type="entry name" value="SIMILAR TO CHROMOSOME 3 OPEN READING FRAME 20"/>
    <property type="match status" value="1"/>
</dbReference>
<proteinExistence type="predicted"/>
<feature type="region of interest" description="Disordered" evidence="1">
    <location>
        <begin position="556"/>
        <end position="590"/>
    </location>
</feature>
<organism evidence="3 4">
    <name type="scientific">Anabas testudineus</name>
    <name type="common">Climbing perch</name>
    <name type="synonym">Anthias testudineus</name>
    <dbReference type="NCBI Taxonomy" id="64144"/>
    <lineage>
        <taxon>Eukaryota</taxon>
        <taxon>Metazoa</taxon>
        <taxon>Chordata</taxon>
        <taxon>Craniata</taxon>
        <taxon>Vertebrata</taxon>
        <taxon>Euteleostomi</taxon>
        <taxon>Actinopterygii</taxon>
        <taxon>Neopterygii</taxon>
        <taxon>Teleostei</taxon>
        <taxon>Neoteleostei</taxon>
        <taxon>Acanthomorphata</taxon>
        <taxon>Anabantaria</taxon>
        <taxon>Anabantiformes</taxon>
        <taxon>Anabantoidei</taxon>
        <taxon>Anabantidae</taxon>
        <taxon>Anabas</taxon>
    </lineage>
</organism>
<feature type="compositionally biased region" description="Polar residues" evidence="1">
    <location>
        <begin position="66"/>
        <end position="76"/>
    </location>
</feature>
<feature type="region of interest" description="Disordered" evidence="1">
    <location>
        <begin position="1"/>
        <end position="86"/>
    </location>
</feature>
<dbReference type="Proteomes" id="UP000265040">
    <property type="component" value="Chromosome 6"/>
</dbReference>
<feature type="compositionally biased region" description="Polar residues" evidence="1">
    <location>
        <begin position="149"/>
        <end position="161"/>
    </location>
</feature>
<dbReference type="GeneTree" id="ENSGT00940000153655"/>
<dbReference type="InterPro" id="IPR029281">
    <property type="entry name" value="FAM194_C"/>
</dbReference>
<feature type="domain" description="FAM194 C-terminal" evidence="2">
    <location>
        <begin position="307"/>
        <end position="470"/>
    </location>
</feature>
<dbReference type="PANTHER" id="PTHR23093:SF16">
    <property type="entry name" value="FAM194 C-TERMINAL DOMAIN-CONTAINING PROTEIN"/>
    <property type="match status" value="1"/>
</dbReference>
<dbReference type="InParanoid" id="A0A7N6BX66"/>
<evidence type="ECO:0000259" key="2">
    <source>
        <dbReference type="Pfam" id="PF14977"/>
    </source>
</evidence>
<reference evidence="3" key="3">
    <citation type="submission" date="2025-09" db="UniProtKB">
        <authorList>
            <consortium name="Ensembl"/>
        </authorList>
    </citation>
    <scope>IDENTIFICATION</scope>
</reference>